<protein>
    <submittedName>
        <fullName evidence="2">Uncharacterized protein</fullName>
    </submittedName>
</protein>
<accession>A0A4Y2KAS8</accession>
<evidence type="ECO:0000313" key="3">
    <source>
        <dbReference type="Proteomes" id="UP000499080"/>
    </source>
</evidence>
<evidence type="ECO:0000313" key="2">
    <source>
        <dbReference type="EMBL" id="GBM98666.1"/>
    </source>
</evidence>
<organism evidence="2 3">
    <name type="scientific">Araneus ventricosus</name>
    <name type="common">Orbweaver spider</name>
    <name type="synonym">Epeira ventricosa</name>
    <dbReference type="NCBI Taxonomy" id="182803"/>
    <lineage>
        <taxon>Eukaryota</taxon>
        <taxon>Metazoa</taxon>
        <taxon>Ecdysozoa</taxon>
        <taxon>Arthropoda</taxon>
        <taxon>Chelicerata</taxon>
        <taxon>Arachnida</taxon>
        <taxon>Araneae</taxon>
        <taxon>Araneomorphae</taxon>
        <taxon>Entelegynae</taxon>
        <taxon>Araneoidea</taxon>
        <taxon>Araneidae</taxon>
        <taxon>Araneus</taxon>
    </lineage>
</organism>
<feature type="region of interest" description="Disordered" evidence="1">
    <location>
        <begin position="1"/>
        <end position="49"/>
    </location>
</feature>
<evidence type="ECO:0000256" key="1">
    <source>
        <dbReference type="SAM" id="MobiDB-lite"/>
    </source>
</evidence>
<feature type="compositionally biased region" description="Polar residues" evidence="1">
    <location>
        <begin position="1"/>
        <end position="29"/>
    </location>
</feature>
<feature type="region of interest" description="Disordered" evidence="1">
    <location>
        <begin position="70"/>
        <end position="108"/>
    </location>
</feature>
<dbReference type="AlphaFoldDB" id="A0A4Y2KAS8"/>
<reference evidence="2 3" key="1">
    <citation type="journal article" date="2019" name="Sci. Rep.">
        <title>Orb-weaving spider Araneus ventricosus genome elucidates the spidroin gene catalogue.</title>
        <authorList>
            <person name="Kono N."/>
            <person name="Nakamura H."/>
            <person name="Ohtoshi R."/>
            <person name="Moran D.A.P."/>
            <person name="Shinohara A."/>
            <person name="Yoshida Y."/>
            <person name="Fujiwara M."/>
            <person name="Mori M."/>
            <person name="Tomita M."/>
            <person name="Arakawa K."/>
        </authorList>
    </citation>
    <scope>NUCLEOTIDE SEQUENCE [LARGE SCALE GENOMIC DNA]</scope>
</reference>
<proteinExistence type="predicted"/>
<gene>
    <name evidence="2" type="ORF">AVEN_214677_1</name>
</gene>
<sequence length="137" mass="15287">MRSSSRNVLNNKESFESFDTSPTPLSNDAGSEHIKGNDKNPVIPSELPPRNHFSCRNTLSFPKIKIPPVFQSKSSGRKEEKVRHPLVPPVTWHKGKTGGENRGGNKVIPRSKDFFAIPNPFSELEMCMLTFFGSFAS</sequence>
<dbReference type="EMBL" id="BGPR01004344">
    <property type="protein sequence ID" value="GBM98666.1"/>
    <property type="molecule type" value="Genomic_DNA"/>
</dbReference>
<comment type="caution">
    <text evidence="2">The sequence shown here is derived from an EMBL/GenBank/DDBJ whole genome shotgun (WGS) entry which is preliminary data.</text>
</comment>
<dbReference type="Proteomes" id="UP000499080">
    <property type="component" value="Unassembled WGS sequence"/>
</dbReference>
<keyword evidence="3" id="KW-1185">Reference proteome</keyword>
<name>A0A4Y2KAS8_ARAVE</name>